<feature type="signal peptide" evidence="1">
    <location>
        <begin position="1"/>
        <end position="25"/>
    </location>
</feature>
<protein>
    <recommendedName>
        <fullName evidence="2">Dienelactone hydrolase domain-containing protein</fullName>
    </recommendedName>
</protein>
<dbReference type="InterPro" id="IPR050261">
    <property type="entry name" value="FrsA_esterase"/>
</dbReference>
<evidence type="ECO:0000256" key="1">
    <source>
        <dbReference type="SAM" id="SignalP"/>
    </source>
</evidence>
<keyword evidence="1" id="KW-0732">Signal</keyword>
<feature type="domain" description="Dienelactone hydrolase" evidence="2">
    <location>
        <begin position="42"/>
        <end position="226"/>
    </location>
</feature>
<dbReference type="InterPro" id="IPR002925">
    <property type="entry name" value="Dienelactn_hydro"/>
</dbReference>
<dbReference type="AlphaFoldDB" id="A0AAE0FS01"/>
<accession>A0AAE0FS01</accession>
<dbReference type="Gene3D" id="3.40.50.1820">
    <property type="entry name" value="alpha/beta hydrolase"/>
    <property type="match status" value="1"/>
</dbReference>
<keyword evidence="4" id="KW-1185">Reference proteome</keyword>
<reference evidence="3 4" key="1">
    <citation type="journal article" date="2015" name="Genome Biol. Evol.">
        <title>Comparative Genomics of a Bacterivorous Green Alga Reveals Evolutionary Causalities and Consequences of Phago-Mixotrophic Mode of Nutrition.</title>
        <authorList>
            <person name="Burns J.A."/>
            <person name="Paasch A."/>
            <person name="Narechania A."/>
            <person name="Kim E."/>
        </authorList>
    </citation>
    <scope>NUCLEOTIDE SEQUENCE [LARGE SCALE GENOMIC DNA]</scope>
    <source>
        <strain evidence="3 4">PLY_AMNH</strain>
    </source>
</reference>
<evidence type="ECO:0000313" key="3">
    <source>
        <dbReference type="EMBL" id="KAK3264570.1"/>
    </source>
</evidence>
<evidence type="ECO:0000313" key="4">
    <source>
        <dbReference type="Proteomes" id="UP001190700"/>
    </source>
</evidence>
<dbReference type="PANTHER" id="PTHR22946:SF0">
    <property type="entry name" value="DIENELACTONE HYDROLASE DOMAIN-CONTAINING PROTEIN"/>
    <property type="match status" value="1"/>
</dbReference>
<dbReference type="EMBL" id="LGRX02014467">
    <property type="protein sequence ID" value="KAK3264570.1"/>
    <property type="molecule type" value="Genomic_DNA"/>
</dbReference>
<dbReference type="GO" id="GO:0016787">
    <property type="term" value="F:hydrolase activity"/>
    <property type="evidence" value="ECO:0007669"/>
    <property type="project" value="InterPro"/>
</dbReference>
<gene>
    <name evidence="3" type="ORF">CYMTET_26702</name>
</gene>
<dbReference type="SUPFAM" id="SSF53474">
    <property type="entry name" value="alpha/beta-Hydrolases"/>
    <property type="match status" value="1"/>
</dbReference>
<dbReference type="Proteomes" id="UP001190700">
    <property type="component" value="Unassembled WGS sequence"/>
</dbReference>
<organism evidence="3 4">
    <name type="scientific">Cymbomonas tetramitiformis</name>
    <dbReference type="NCBI Taxonomy" id="36881"/>
    <lineage>
        <taxon>Eukaryota</taxon>
        <taxon>Viridiplantae</taxon>
        <taxon>Chlorophyta</taxon>
        <taxon>Pyramimonadophyceae</taxon>
        <taxon>Pyramimonadales</taxon>
        <taxon>Pyramimonadaceae</taxon>
        <taxon>Cymbomonas</taxon>
    </lineage>
</organism>
<sequence>MRNCMTTSLSIGILLGLFVAREVRCAVVTRNVTYFDDQTELRGYLAYDDSWDESAPAVVIIQDWDGITLYEQQRAEMIVGLGYVAFCADIYEVDSGTDYYSLYLEYTGNATKYLRRMNLGIQEAKSFSFVDSTMVAAIGYCFGGTGVINLATAGVDLRAVVSFHGGLTRRAEYTEGTAIPAVVSIHSGGSDDSASDIQQLQDNLTAGNASWEVTRYGGVLHAFTMQLARLAI</sequence>
<dbReference type="InterPro" id="IPR029058">
    <property type="entry name" value="AB_hydrolase_fold"/>
</dbReference>
<evidence type="ECO:0000259" key="2">
    <source>
        <dbReference type="Pfam" id="PF01738"/>
    </source>
</evidence>
<dbReference type="PANTHER" id="PTHR22946">
    <property type="entry name" value="DIENELACTONE HYDROLASE DOMAIN-CONTAINING PROTEIN-RELATED"/>
    <property type="match status" value="1"/>
</dbReference>
<feature type="chain" id="PRO_5042122050" description="Dienelactone hydrolase domain-containing protein" evidence="1">
    <location>
        <begin position="26"/>
        <end position="232"/>
    </location>
</feature>
<proteinExistence type="predicted"/>
<dbReference type="Pfam" id="PF01738">
    <property type="entry name" value="DLH"/>
    <property type="match status" value="1"/>
</dbReference>
<name>A0AAE0FS01_9CHLO</name>
<comment type="caution">
    <text evidence="3">The sequence shown here is derived from an EMBL/GenBank/DDBJ whole genome shotgun (WGS) entry which is preliminary data.</text>
</comment>